<accession>A0ABV9NVQ0</accession>
<protein>
    <submittedName>
        <fullName evidence="1">Uncharacterized protein</fullName>
    </submittedName>
</protein>
<evidence type="ECO:0000313" key="1">
    <source>
        <dbReference type="EMBL" id="MFC4737388.1"/>
    </source>
</evidence>
<keyword evidence="2" id="KW-1185">Reference proteome</keyword>
<comment type="caution">
    <text evidence="1">The sequence shown here is derived from an EMBL/GenBank/DDBJ whole genome shotgun (WGS) entry which is preliminary data.</text>
</comment>
<dbReference type="RefSeq" id="WP_377909986.1">
    <property type="nucleotide sequence ID" value="NZ_JBHSGK010000013.1"/>
</dbReference>
<dbReference type="EMBL" id="JBHSGK010000013">
    <property type="protein sequence ID" value="MFC4737388.1"/>
    <property type="molecule type" value="Genomic_DNA"/>
</dbReference>
<sequence>MRNWTWLLLAAACSADEPPEEQPVNEQTSISIEPLHMTHVESVKGGDGVDVHFLLEHTDERPLLEADYEFDFPDLVWDDADVPYRLIDSEISREGLEEHELSLTLTLSPPPPEAEGYIHVPFYVTPAVYADGYTFYIEAEDTPVRLGDIQLSGLEQDATSLQFVLEDSHLQARQDTAQYQFRLFDEDEYVYPVFSSVEPYSGRAELTFASEQELPIQLELERFPASLPVWRFSFTVPLT</sequence>
<reference evidence="2" key="1">
    <citation type="journal article" date="2019" name="Int. J. Syst. Evol. Microbiol.">
        <title>The Global Catalogue of Microorganisms (GCM) 10K type strain sequencing project: providing services to taxonomists for standard genome sequencing and annotation.</title>
        <authorList>
            <consortium name="The Broad Institute Genomics Platform"/>
            <consortium name="The Broad Institute Genome Sequencing Center for Infectious Disease"/>
            <person name="Wu L."/>
            <person name="Ma J."/>
        </authorList>
    </citation>
    <scope>NUCLEOTIDE SEQUENCE [LARGE SCALE GENOMIC DNA]</scope>
    <source>
        <strain evidence="2">JCM 12165</strain>
    </source>
</reference>
<gene>
    <name evidence="1" type="ORF">ACFO4L_12370</name>
</gene>
<evidence type="ECO:0000313" key="2">
    <source>
        <dbReference type="Proteomes" id="UP001595896"/>
    </source>
</evidence>
<organism evidence="1 2">
    <name type="scientific">Bacillus daqingensis</name>
    <dbReference type="NCBI Taxonomy" id="872396"/>
    <lineage>
        <taxon>Bacteria</taxon>
        <taxon>Bacillati</taxon>
        <taxon>Bacillota</taxon>
        <taxon>Bacilli</taxon>
        <taxon>Bacillales</taxon>
        <taxon>Bacillaceae</taxon>
        <taxon>Bacillus</taxon>
    </lineage>
</organism>
<name>A0ABV9NVQ0_9BACI</name>
<dbReference type="Proteomes" id="UP001595896">
    <property type="component" value="Unassembled WGS sequence"/>
</dbReference>
<proteinExistence type="predicted"/>